<sequence length="403" mass="45751">MAVEWTSHWFHEIDGANRNMLDNDSDYKLGNNSDIYNNNNSTEDRNTLNDKDINANQTSHFVKCFNSKTWTNFPMLDILQNTPEVSSNRIPMDFSPYLLSASPPTTGFDFMSYSNPNSYNRLGLEESFQSLHLDTCPIHNTNLNKRRNGPLKSIIIKPESSSDSDGDSSIPDSPHSPGRIQKKVSFADHKGLALAQVRFVKEGPDEPPHLNPEILSSLTLGANAGVTCKPPIKLCFAQPASDYLAFRDKINRSLVSLENVILRDYTVEGTIKVKNISFEKHVFVRLSLDEWETFEDIDASYVPGPGLSYTEAYDTFTFKMEISPTFDVSKKIQFAVCFEENGHQHWDSNDGKNYCIVSEHYESSRSSANQAPYFNPRWLPEKKTDAWTEFSVWRDVGTSSPYY</sequence>
<proteinExistence type="predicted"/>
<gene>
    <name evidence="3" type="primary">106074392</name>
</gene>
<dbReference type="GO" id="GO:0008157">
    <property type="term" value="F:protein phosphatase 1 binding"/>
    <property type="evidence" value="ECO:0007669"/>
    <property type="project" value="TreeGrafter"/>
</dbReference>
<dbReference type="InterPro" id="IPR038175">
    <property type="entry name" value="CBM21_dom_sf"/>
</dbReference>
<dbReference type="Gene3D" id="2.60.40.2440">
    <property type="entry name" value="Carbohydrate binding type-21 domain"/>
    <property type="match status" value="1"/>
</dbReference>
<dbReference type="OrthoDB" id="1881at2759"/>
<dbReference type="Proteomes" id="UP000076420">
    <property type="component" value="Unassembled WGS sequence"/>
</dbReference>
<feature type="compositionally biased region" description="Low complexity" evidence="1">
    <location>
        <begin position="158"/>
        <end position="177"/>
    </location>
</feature>
<feature type="region of interest" description="Disordered" evidence="1">
    <location>
        <begin position="156"/>
        <end position="179"/>
    </location>
</feature>
<dbReference type="EnsemblMetazoa" id="BGLB010691-RE">
    <property type="protein sequence ID" value="BGLB010691-PE"/>
    <property type="gene ID" value="BGLB010691"/>
</dbReference>
<dbReference type="RefSeq" id="XP_013090613.2">
    <property type="nucleotide sequence ID" value="XM_013235159.2"/>
</dbReference>
<reference evidence="3" key="1">
    <citation type="submission" date="2020-05" db="UniProtKB">
        <authorList>
            <consortium name="EnsemblMetazoa"/>
        </authorList>
    </citation>
    <scope>IDENTIFICATION</scope>
    <source>
        <strain evidence="3">BB02</strain>
    </source>
</reference>
<dbReference type="GO" id="GO:2001069">
    <property type="term" value="F:glycogen binding"/>
    <property type="evidence" value="ECO:0007669"/>
    <property type="project" value="TreeGrafter"/>
</dbReference>
<feature type="domain" description="CBM21" evidence="2">
    <location>
        <begin position="247"/>
        <end position="357"/>
    </location>
</feature>
<dbReference type="InterPro" id="IPR005036">
    <property type="entry name" value="CBM21_dom"/>
</dbReference>
<dbReference type="PANTHER" id="PTHR12307:SF36">
    <property type="entry name" value="GLYCOGEN-BINDING SUBUNIT 76A"/>
    <property type="match status" value="1"/>
</dbReference>
<evidence type="ECO:0000313" key="4">
    <source>
        <dbReference type="Proteomes" id="UP000076420"/>
    </source>
</evidence>
<name>A0A2C9JZQ3_BIOGL</name>
<evidence type="ECO:0000256" key="1">
    <source>
        <dbReference type="SAM" id="MobiDB-lite"/>
    </source>
</evidence>
<dbReference type="Pfam" id="PF03370">
    <property type="entry name" value="CBM_21"/>
    <property type="match status" value="1"/>
</dbReference>
<accession>A0A2C9JZQ3</accession>
<evidence type="ECO:0000259" key="2">
    <source>
        <dbReference type="PROSITE" id="PS51159"/>
    </source>
</evidence>
<dbReference type="PANTHER" id="PTHR12307">
    <property type="entry name" value="PROTEIN PHOSPHATASE 1 REGULATORY SUBUNIT"/>
    <property type="match status" value="1"/>
</dbReference>
<dbReference type="GO" id="GO:0000164">
    <property type="term" value="C:protein phosphatase type 1 complex"/>
    <property type="evidence" value="ECO:0007669"/>
    <property type="project" value="TreeGrafter"/>
</dbReference>
<dbReference type="STRING" id="6526.A0A2C9JZQ3"/>
<dbReference type="AlphaFoldDB" id="A0A2C9JZQ3"/>
<dbReference type="GO" id="GO:0005979">
    <property type="term" value="P:regulation of glycogen biosynthetic process"/>
    <property type="evidence" value="ECO:0007669"/>
    <property type="project" value="TreeGrafter"/>
</dbReference>
<dbReference type="InterPro" id="IPR050782">
    <property type="entry name" value="PP1_regulatory_subunit_3"/>
</dbReference>
<protein>
    <recommendedName>
        <fullName evidence="2">CBM21 domain-containing protein</fullName>
    </recommendedName>
</protein>
<dbReference type="PROSITE" id="PS51159">
    <property type="entry name" value="CBM21"/>
    <property type="match status" value="1"/>
</dbReference>
<organism evidence="3 4">
    <name type="scientific">Biomphalaria glabrata</name>
    <name type="common">Bloodfluke planorb</name>
    <name type="synonym">Freshwater snail</name>
    <dbReference type="NCBI Taxonomy" id="6526"/>
    <lineage>
        <taxon>Eukaryota</taxon>
        <taxon>Metazoa</taxon>
        <taxon>Spiralia</taxon>
        <taxon>Lophotrochozoa</taxon>
        <taxon>Mollusca</taxon>
        <taxon>Gastropoda</taxon>
        <taxon>Heterobranchia</taxon>
        <taxon>Euthyneura</taxon>
        <taxon>Panpulmonata</taxon>
        <taxon>Hygrophila</taxon>
        <taxon>Lymnaeoidea</taxon>
        <taxon>Planorbidae</taxon>
        <taxon>Biomphalaria</taxon>
    </lineage>
</organism>
<evidence type="ECO:0000313" key="3">
    <source>
        <dbReference type="EnsemblMetazoa" id="BGLB010691-PE"/>
    </source>
</evidence>
<dbReference type="VEuPathDB" id="VectorBase:BGLAX_027014"/>
<dbReference type="KEGG" id="bgt:106074392"/>
<dbReference type="VEuPathDB" id="VectorBase:BGLB010691"/>